<dbReference type="PANTHER" id="PTHR11088">
    <property type="entry name" value="TRNA DIMETHYLALLYLTRANSFERASE"/>
    <property type="match status" value="1"/>
</dbReference>
<dbReference type="FunFam" id="1.10.287.890:FF:000003">
    <property type="entry name" value="Adenylate isopentenyltransferase"/>
    <property type="match status" value="1"/>
</dbReference>
<dbReference type="GO" id="GO:0005739">
    <property type="term" value="C:mitochondrion"/>
    <property type="evidence" value="ECO:0007669"/>
    <property type="project" value="TreeGrafter"/>
</dbReference>
<dbReference type="SUPFAM" id="SSF52540">
    <property type="entry name" value="P-loop containing nucleoside triphosphate hydrolases"/>
    <property type="match status" value="1"/>
</dbReference>
<evidence type="ECO:0000313" key="9">
    <source>
        <dbReference type="EMBL" id="KAK9276324.1"/>
    </source>
</evidence>
<evidence type="ECO:0000256" key="8">
    <source>
        <dbReference type="ARBA" id="ARBA00066838"/>
    </source>
</evidence>
<dbReference type="InterPro" id="IPR027417">
    <property type="entry name" value="P-loop_NTPase"/>
</dbReference>
<evidence type="ECO:0000256" key="5">
    <source>
        <dbReference type="ARBA" id="ARBA00022840"/>
    </source>
</evidence>
<gene>
    <name evidence="9" type="ORF">L1049_005855</name>
</gene>
<keyword evidence="5" id="KW-0067">ATP-binding</keyword>
<dbReference type="Proteomes" id="UP001415857">
    <property type="component" value="Unassembled WGS sequence"/>
</dbReference>
<evidence type="ECO:0000256" key="3">
    <source>
        <dbReference type="ARBA" id="ARBA00022712"/>
    </source>
</evidence>
<dbReference type="GO" id="GO:0009691">
    <property type="term" value="P:cytokinin biosynthetic process"/>
    <property type="evidence" value="ECO:0007669"/>
    <property type="project" value="UniProtKB-KW"/>
</dbReference>
<dbReference type="GO" id="GO:0005524">
    <property type="term" value="F:ATP binding"/>
    <property type="evidence" value="ECO:0007669"/>
    <property type="project" value="UniProtKB-KW"/>
</dbReference>
<keyword evidence="3" id="KW-0203">Cytokinin biosynthesis</keyword>
<evidence type="ECO:0000256" key="2">
    <source>
        <dbReference type="ARBA" id="ARBA00022679"/>
    </source>
</evidence>
<keyword evidence="2" id="KW-0808">Transferase</keyword>
<evidence type="ECO:0000256" key="6">
    <source>
        <dbReference type="ARBA" id="ARBA00051744"/>
    </source>
</evidence>
<dbReference type="GO" id="GO:0052381">
    <property type="term" value="F:tRNA dimethylallyltransferase activity"/>
    <property type="evidence" value="ECO:0007669"/>
    <property type="project" value="TreeGrafter"/>
</dbReference>
<dbReference type="InterPro" id="IPR039657">
    <property type="entry name" value="Dimethylallyltransferase"/>
</dbReference>
<evidence type="ECO:0000256" key="4">
    <source>
        <dbReference type="ARBA" id="ARBA00022741"/>
    </source>
</evidence>
<keyword evidence="4" id="KW-0547">Nucleotide-binding</keyword>
<accession>A0AAP0WQI6</accession>
<dbReference type="Gene3D" id="1.10.287.890">
    <property type="entry name" value="Crystal structure of tRNA isopentenylpyrophosphate transferase (bh2366) domain"/>
    <property type="match status" value="1"/>
</dbReference>
<comment type="caution">
    <text evidence="9">The sequence shown here is derived from an EMBL/GenBank/DDBJ whole genome shotgun (WGS) entry which is preliminary data.</text>
</comment>
<evidence type="ECO:0000313" key="10">
    <source>
        <dbReference type="Proteomes" id="UP001415857"/>
    </source>
</evidence>
<name>A0AAP0WQI6_LIQFO</name>
<protein>
    <recommendedName>
        <fullName evidence="8">adenylate dimethylallyltransferase (ADP/ATP-dependent)</fullName>
        <ecNumber evidence="8">2.5.1.112</ecNumber>
    </recommendedName>
</protein>
<reference evidence="9 10" key="1">
    <citation type="journal article" date="2024" name="Plant J.">
        <title>Genome sequences and population genomics reveal climatic adaptation and genomic divergence between two closely related sweetgum species.</title>
        <authorList>
            <person name="Xu W.Q."/>
            <person name="Ren C.Q."/>
            <person name="Zhang X.Y."/>
            <person name="Comes H.P."/>
            <person name="Liu X.H."/>
            <person name="Li Y.G."/>
            <person name="Kettle C.J."/>
            <person name="Jalonen R."/>
            <person name="Gaisberger H."/>
            <person name="Ma Y.Z."/>
            <person name="Qiu Y.X."/>
        </authorList>
    </citation>
    <scope>NUCLEOTIDE SEQUENCE [LARGE SCALE GENOMIC DNA]</scope>
    <source>
        <strain evidence="9">Hangzhou</strain>
    </source>
</reference>
<dbReference type="GO" id="GO:0009824">
    <property type="term" value="F:AMP dimethylallyltransferase activity"/>
    <property type="evidence" value="ECO:0007669"/>
    <property type="project" value="TreeGrafter"/>
</dbReference>
<evidence type="ECO:0000256" key="7">
    <source>
        <dbReference type="ARBA" id="ARBA00052386"/>
    </source>
</evidence>
<dbReference type="EMBL" id="JBBPBK010000010">
    <property type="protein sequence ID" value="KAK9276324.1"/>
    <property type="molecule type" value="Genomic_DNA"/>
</dbReference>
<dbReference type="GO" id="GO:0052622">
    <property type="term" value="F:ATP/ADP dimethylallyltransferase activity"/>
    <property type="evidence" value="ECO:0007669"/>
    <property type="project" value="UniProtKB-EC"/>
</dbReference>
<comment type="catalytic activity">
    <reaction evidence="7">
        <text>dimethylallyl diphosphate + ADP = N(6)-(dimethylallyl)adenosine 5'-diphosphate + diphosphate</text>
        <dbReference type="Rhea" id="RHEA:36327"/>
        <dbReference type="ChEBI" id="CHEBI:33019"/>
        <dbReference type="ChEBI" id="CHEBI:57623"/>
        <dbReference type="ChEBI" id="CHEBI:73533"/>
        <dbReference type="ChEBI" id="CHEBI:456216"/>
        <dbReference type="EC" id="2.5.1.112"/>
    </reaction>
</comment>
<dbReference type="GO" id="GO:0006400">
    <property type="term" value="P:tRNA modification"/>
    <property type="evidence" value="ECO:0007669"/>
    <property type="project" value="TreeGrafter"/>
</dbReference>
<comment type="catalytic activity">
    <reaction evidence="6">
        <text>dimethylallyl diphosphate + ATP = N(6)-(dimethylallyl)adenosine 5'-triphosphate + diphosphate</text>
        <dbReference type="Rhea" id="RHEA:36331"/>
        <dbReference type="ChEBI" id="CHEBI:30616"/>
        <dbReference type="ChEBI" id="CHEBI:33019"/>
        <dbReference type="ChEBI" id="CHEBI:57623"/>
        <dbReference type="ChEBI" id="CHEBI:73532"/>
        <dbReference type="EC" id="2.5.1.112"/>
    </reaction>
</comment>
<dbReference type="PANTHER" id="PTHR11088:SF86">
    <property type="entry name" value="ADENYLATE ISOPENTENYLTRANSFERASE 4-RELATED"/>
    <property type="match status" value="1"/>
</dbReference>
<keyword evidence="10" id="KW-1185">Reference proteome</keyword>
<dbReference type="AlphaFoldDB" id="A0AAP0WQI6"/>
<organism evidence="9 10">
    <name type="scientific">Liquidambar formosana</name>
    <name type="common">Formosan gum</name>
    <dbReference type="NCBI Taxonomy" id="63359"/>
    <lineage>
        <taxon>Eukaryota</taxon>
        <taxon>Viridiplantae</taxon>
        <taxon>Streptophyta</taxon>
        <taxon>Embryophyta</taxon>
        <taxon>Tracheophyta</taxon>
        <taxon>Spermatophyta</taxon>
        <taxon>Magnoliopsida</taxon>
        <taxon>eudicotyledons</taxon>
        <taxon>Gunneridae</taxon>
        <taxon>Pentapetalae</taxon>
        <taxon>Saxifragales</taxon>
        <taxon>Altingiaceae</taxon>
        <taxon>Liquidambar</taxon>
    </lineage>
</organism>
<evidence type="ECO:0000256" key="1">
    <source>
        <dbReference type="ARBA" id="ARBA00005842"/>
    </source>
</evidence>
<comment type="similarity">
    <text evidence="1">Belongs to the IPP transferase family.</text>
</comment>
<dbReference type="Gene3D" id="3.40.50.300">
    <property type="entry name" value="P-loop containing nucleotide triphosphate hydrolases"/>
    <property type="match status" value="1"/>
</dbReference>
<proteinExistence type="inferred from homology"/>
<sequence>MKLSFPSSYHYYTKVQSPNLLPEIPRFAARGPRWRAHMDYSTTTTTRRHRRKDNNKVIVVMGATGSGKSRLSIDLITRFLPSSEIINSDKMQVYKGLDITTNKIPSEERLGVPHHLLGEFDSADPELTPSKFRSIASSVISDIASRRKLPFLVGGSNSFIHALVVDRFDPESDPFDRSHSISSELRYNCCFLWVDVSFTVLSDYLCRRVDDMLDSGMFDELAESYDPNEDDSVPRTGLKKAIGVPEFNRYFQKYPPDGGKRRGMMMIDDDTNPEEDVERRACYEEAVKAIKDNTCQLAKRQIGKILRLRAAGWDLRRLDATEAFRAVMVASDAGERAAAVWEKQVVEPSVKIVKRFLDE</sequence>
<dbReference type="Pfam" id="PF01715">
    <property type="entry name" value="IPPT"/>
    <property type="match status" value="2"/>
</dbReference>
<dbReference type="EC" id="2.5.1.112" evidence="8"/>